<dbReference type="Proteomes" id="UP001365128">
    <property type="component" value="Unassembled WGS sequence"/>
</dbReference>
<feature type="region of interest" description="Disordered" evidence="1">
    <location>
        <begin position="1"/>
        <end position="35"/>
    </location>
</feature>
<dbReference type="InterPro" id="IPR036249">
    <property type="entry name" value="Thioredoxin-like_sf"/>
</dbReference>
<evidence type="ECO:0000313" key="3">
    <source>
        <dbReference type="Proteomes" id="UP001365128"/>
    </source>
</evidence>
<dbReference type="Gene3D" id="3.40.30.10">
    <property type="entry name" value="Glutaredoxin"/>
    <property type="match status" value="1"/>
</dbReference>
<comment type="caution">
    <text evidence="2">The sequence shown here is derived from an EMBL/GenBank/DDBJ whole genome shotgun (WGS) entry which is preliminary data.</text>
</comment>
<protein>
    <recommendedName>
        <fullName evidence="4">Thioredoxin domain-containing protein</fullName>
    </recommendedName>
</protein>
<dbReference type="PANTHER" id="PTHR42336">
    <property type="entry name" value="THIOREDOXIN DOMAIN-CONTAINING PROTEIN-RELATED"/>
    <property type="match status" value="1"/>
</dbReference>
<gene>
    <name evidence="2" type="ORF">IWX46DRAFT_618654</name>
</gene>
<keyword evidence="3" id="KW-1185">Reference proteome</keyword>
<dbReference type="PANTHER" id="PTHR42336:SF1">
    <property type="entry name" value="ALKYL HYDROPEROXIDE REDUCTASE SUBUNIT C_ THIOL SPECIFIC ANTIOXIDANT DOMAIN-CONTAINING PROTEIN"/>
    <property type="match status" value="1"/>
</dbReference>
<sequence>MTFQQEIRSWLSPEHKKTNPVPETGSRAPSADKLSLPGAEAKPAVVTFLRHCGCPFAEKTFQSLRAAAAAHHPNVRFIAVSQSEPAATQRWVEAVGGSGAVEVVVDAERDLYAAWGLGVSSYWHVLSPGSMYSTFRLGRQEGIWNKPTESGNRWQTAGSFAVDAEGVVRWSRPAARADDLPDFDDAVRVARGTSTLERAKL</sequence>
<evidence type="ECO:0000256" key="1">
    <source>
        <dbReference type="SAM" id="MobiDB-lite"/>
    </source>
</evidence>
<dbReference type="Pfam" id="PF13911">
    <property type="entry name" value="AhpC-TSA_2"/>
    <property type="match status" value="1"/>
</dbReference>
<dbReference type="InterPro" id="IPR032801">
    <property type="entry name" value="PXL2A/B/C"/>
</dbReference>
<evidence type="ECO:0000313" key="2">
    <source>
        <dbReference type="EMBL" id="KAK7553691.1"/>
    </source>
</evidence>
<proteinExistence type="predicted"/>
<name>A0ABR1MMP9_9PEZI</name>
<accession>A0ABR1MMP9</accession>
<evidence type="ECO:0008006" key="4">
    <source>
        <dbReference type="Google" id="ProtNLM"/>
    </source>
</evidence>
<dbReference type="EMBL" id="JBBPDW010000004">
    <property type="protein sequence ID" value="KAK7553691.1"/>
    <property type="molecule type" value="Genomic_DNA"/>
</dbReference>
<reference evidence="2 3" key="1">
    <citation type="submission" date="2024-04" db="EMBL/GenBank/DDBJ databases">
        <title>Phyllosticta paracitricarpa is synonymous to the EU quarantine fungus P. citricarpa based on phylogenomic analyses.</title>
        <authorList>
            <consortium name="Lawrence Berkeley National Laboratory"/>
            <person name="Van Ingen-Buijs V.A."/>
            <person name="Van Westerhoven A.C."/>
            <person name="Haridas S."/>
            <person name="Skiadas P."/>
            <person name="Martin F."/>
            <person name="Groenewald J.Z."/>
            <person name="Crous P.W."/>
            <person name="Seidl M.F."/>
        </authorList>
    </citation>
    <scope>NUCLEOTIDE SEQUENCE [LARGE SCALE GENOMIC DNA]</scope>
    <source>
        <strain evidence="2 3">CBS 122670</strain>
    </source>
</reference>
<dbReference type="SUPFAM" id="SSF52833">
    <property type="entry name" value="Thioredoxin-like"/>
    <property type="match status" value="1"/>
</dbReference>
<organism evidence="2 3">
    <name type="scientific">Phyllosticta citricarpa</name>
    <dbReference type="NCBI Taxonomy" id="55181"/>
    <lineage>
        <taxon>Eukaryota</taxon>
        <taxon>Fungi</taxon>
        <taxon>Dikarya</taxon>
        <taxon>Ascomycota</taxon>
        <taxon>Pezizomycotina</taxon>
        <taxon>Dothideomycetes</taxon>
        <taxon>Dothideomycetes incertae sedis</taxon>
        <taxon>Botryosphaeriales</taxon>
        <taxon>Phyllostictaceae</taxon>
        <taxon>Phyllosticta</taxon>
    </lineage>
</organism>